<gene>
    <name evidence="4" type="ORF">HA336_03920</name>
</gene>
<dbReference type="PROSITE" id="PS50234">
    <property type="entry name" value="VWFA"/>
    <property type="match status" value="1"/>
</dbReference>
<dbReference type="RefSeq" id="WP_148679512.1">
    <property type="nucleotide sequence ID" value="NZ_DUJS01000004.1"/>
</dbReference>
<evidence type="ECO:0000313" key="4">
    <source>
        <dbReference type="EMBL" id="HII70361.1"/>
    </source>
</evidence>
<evidence type="ECO:0000259" key="3">
    <source>
        <dbReference type="PROSITE" id="PS50234"/>
    </source>
</evidence>
<dbReference type="EMBL" id="DUJS01000004">
    <property type="protein sequence ID" value="HII70361.1"/>
    <property type="molecule type" value="Genomic_DNA"/>
</dbReference>
<dbReference type="AlphaFoldDB" id="A0A832TA81"/>
<keyword evidence="1" id="KW-0175">Coiled coil</keyword>
<dbReference type="Gene3D" id="3.40.50.410">
    <property type="entry name" value="von Willebrand factor, type A domain"/>
    <property type="match status" value="1"/>
</dbReference>
<accession>A0A832TA81</accession>
<feature type="region of interest" description="Disordered" evidence="2">
    <location>
        <begin position="450"/>
        <end position="510"/>
    </location>
</feature>
<name>A0A832TA81_9EURY</name>
<protein>
    <submittedName>
        <fullName evidence="4">VWA domain-containing protein</fullName>
    </submittedName>
</protein>
<dbReference type="InterPro" id="IPR002035">
    <property type="entry name" value="VWF_A"/>
</dbReference>
<reference evidence="4" key="1">
    <citation type="journal article" date="2020" name="bioRxiv">
        <title>A rank-normalized archaeal taxonomy based on genome phylogeny resolves widespread incomplete and uneven classifications.</title>
        <authorList>
            <person name="Rinke C."/>
            <person name="Chuvochina M."/>
            <person name="Mussig A.J."/>
            <person name="Chaumeil P.-A."/>
            <person name="Waite D.W."/>
            <person name="Whitman W.B."/>
            <person name="Parks D.H."/>
            <person name="Hugenholtz P."/>
        </authorList>
    </citation>
    <scope>NUCLEOTIDE SEQUENCE</scope>
    <source>
        <strain evidence="4">UBA8853</strain>
    </source>
</reference>
<evidence type="ECO:0000256" key="2">
    <source>
        <dbReference type="SAM" id="MobiDB-lite"/>
    </source>
</evidence>
<proteinExistence type="predicted"/>
<sequence length="774" mass="87785">MTFKTEIRLEEATEVVGELMERLKRRGDVHAPPDLPEGFFRKLTVLADGDSVDLQTFVDMAIRHFARHGYKKPLDAYERVMVARAIVAEELAKILFKEEADEEAVESLRKFIPHASEEVREELESLVDVDEADIREEPNREDLERVLETFGSQLSDEAIMDLLKTAIFGPEKKRMLENITDEQMVGSLLQQHVPRSVIEKLAEQGRLDVLNRLGSPIESKVEAIASPHASDSYSTDQEELEKAFSDEAFNRQARQMFSELARRLNELAEQVGVEQALERAKRVSEAIQAANDRWERAAKMFERAIERQLTERGPSSDPVEAYRRGAPMDPNHVKDEVGQDPSDYTASLEQAQFVVEGIERRGKFRNPLLSTVQANDMIKSIPNLSDDQFRQQVRNLLRSTMGELEEWAKDVGQDVVRRVLEELKRAEEHGYYVPEELKERMEELLQDLQEGPEEREAEGDGEGPSAGASESPSFVSEEGGGGEPTEGESGPTPTESASGVGKGGDPAFTIDRSFPERKKFLKILQSESLKILDEGHEISREFEDVEEGEAKAHFGWLYGFDKADFLSDVDWERSLEEGYFKNVPLTLYRREFRNKDEPKVAILLDSSGSMSGDKMEVAATLAAALFETVGIENIGLWAFRSEVHQLKDFEEVINRRKLIEKILGIPAGGGTDPVKPLIKVLDSLENVDYDKCKIIYITDAIFMHDDFIRIRNLLSDRDDVELYALLIKDEFEHTGPTIFKRITEEFDGGVVQVNPRDREGVREKLRQFVDMISD</sequence>
<evidence type="ECO:0000313" key="5">
    <source>
        <dbReference type="Proteomes" id="UP000619545"/>
    </source>
</evidence>
<dbReference type="GeneID" id="41583390"/>
<organism evidence="4 5">
    <name type="scientific">Methanopyrus kandleri</name>
    <dbReference type="NCBI Taxonomy" id="2320"/>
    <lineage>
        <taxon>Archaea</taxon>
        <taxon>Methanobacteriati</taxon>
        <taxon>Methanobacteriota</taxon>
        <taxon>Methanomada group</taxon>
        <taxon>Methanopyri</taxon>
        <taxon>Methanopyrales</taxon>
        <taxon>Methanopyraceae</taxon>
        <taxon>Methanopyrus</taxon>
    </lineage>
</organism>
<evidence type="ECO:0000256" key="1">
    <source>
        <dbReference type="SAM" id="Coils"/>
    </source>
</evidence>
<dbReference type="Pfam" id="PF13519">
    <property type="entry name" value="VWA_2"/>
    <property type="match status" value="1"/>
</dbReference>
<dbReference type="CDD" id="cd01462">
    <property type="entry name" value="VWA_YIEM_type"/>
    <property type="match status" value="1"/>
</dbReference>
<dbReference type="InterPro" id="IPR036465">
    <property type="entry name" value="vWFA_dom_sf"/>
</dbReference>
<feature type="compositionally biased region" description="Low complexity" evidence="2">
    <location>
        <begin position="487"/>
        <end position="496"/>
    </location>
</feature>
<comment type="caution">
    <text evidence="4">The sequence shown here is derived from an EMBL/GenBank/DDBJ whole genome shotgun (WGS) entry which is preliminary data.</text>
</comment>
<feature type="coiled-coil region" evidence="1">
    <location>
        <begin position="250"/>
        <end position="311"/>
    </location>
</feature>
<dbReference type="Proteomes" id="UP000619545">
    <property type="component" value="Unassembled WGS sequence"/>
</dbReference>
<dbReference type="SUPFAM" id="SSF53300">
    <property type="entry name" value="vWA-like"/>
    <property type="match status" value="1"/>
</dbReference>
<feature type="compositionally biased region" description="Acidic residues" evidence="2">
    <location>
        <begin position="450"/>
        <end position="461"/>
    </location>
</feature>
<feature type="domain" description="VWFA" evidence="3">
    <location>
        <begin position="599"/>
        <end position="772"/>
    </location>
</feature>